<keyword evidence="2 4" id="KW-0378">Hydrolase</keyword>
<keyword evidence="3 4" id="KW-0326">Glycosidase</keyword>
<accession>A0ABD2L925</accession>
<evidence type="ECO:0000256" key="2">
    <source>
        <dbReference type="ARBA" id="ARBA00022801"/>
    </source>
</evidence>
<dbReference type="Proteomes" id="UP001620626">
    <property type="component" value="Unassembled WGS sequence"/>
</dbReference>
<evidence type="ECO:0000313" key="8">
    <source>
        <dbReference type="Proteomes" id="UP001620626"/>
    </source>
</evidence>
<dbReference type="InterPro" id="IPR017853">
    <property type="entry name" value="GH"/>
</dbReference>
<protein>
    <recommendedName>
        <fullName evidence="6">Glycoside hydrolase family 5 domain-containing protein</fullName>
    </recommendedName>
</protein>
<comment type="similarity">
    <text evidence="1 4">Belongs to the glycosyl hydrolase 5 (cellulase A) family.</text>
</comment>
<name>A0ABD2L925_9BILA</name>
<dbReference type="InterPro" id="IPR001547">
    <property type="entry name" value="Glyco_hydro_5"/>
</dbReference>
<evidence type="ECO:0000259" key="6">
    <source>
        <dbReference type="Pfam" id="PF00150"/>
    </source>
</evidence>
<evidence type="ECO:0000256" key="3">
    <source>
        <dbReference type="ARBA" id="ARBA00023295"/>
    </source>
</evidence>
<comment type="caution">
    <text evidence="7">The sequence shown here is derived from an EMBL/GenBank/DDBJ whole genome shotgun (WGS) entry which is preliminary data.</text>
</comment>
<dbReference type="AlphaFoldDB" id="A0ABD2L925"/>
<sequence>MLISFLFDADGKLTNSADAGKELRRRKQKDKLENETKSNDSPPTNINAKNSTPAAGAGPSLARTLTAAGLLTMFSVGGAPVSNAARPVTEMVPPARQEMHGTKRIGEQYYVESPPTVPGGGVNPGSQTLQGGTDPFGYPTHGGQFGQVFLNGTYDEKPKDNDNPSVDNPSVVNPYTLHFYASSHFVNDLGNKLKTAVNKGLPVFVTEYGTCEASGNGQLNSGSMSSWWSLLDQLKISYVNWAIADKSEACAALTGGTSAANVGTSSRWTQSGNMVASQHKKKPNGVKC</sequence>
<evidence type="ECO:0000256" key="4">
    <source>
        <dbReference type="RuleBase" id="RU361153"/>
    </source>
</evidence>
<gene>
    <name evidence="7" type="ORF">niasHT_012788</name>
</gene>
<feature type="domain" description="Glycoside hydrolase family 5" evidence="6">
    <location>
        <begin position="160"/>
        <end position="246"/>
    </location>
</feature>
<feature type="compositionally biased region" description="Polar residues" evidence="5">
    <location>
        <begin position="39"/>
        <end position="53"/>
    </location>
</feature>
<dbReference type="Gene3D" id="3.20.20.80">
    <property type="entry name" value="Glycosidases"/>
    <property type="match status" value="1"/>
</dbReference>
<feature type="region of interest" description="Disordered" evidence="5">
    <location>
        <begin position="111"/>
        <end position="137"/>
    </location>
</feature>
<dbReference type="SUPFAM" id="SSF51445">
    <property type="entry name" value="(Trans)glycosidases"/>
    <property type="match status" value="1"/>
</dbReference>
<evidence type="ECO:0000256" key="5">
    <source>
        <dbReference type="SAM" id="MobiDB-lite"/>
    </source>
</evidence>
<dbReference type="EMBL" id="JBICBT010000494">
    <property type="protein sequence ID" value="KAL3111692.1"/>
    <property type="molecule type" value="Genomic_DNA"/>
</dbReference>
<organism evidence="7 8">
    <name type="scientific">Heterodera trifolii</name>
    <dbReference type="NCBI Taxonomy" id="157864"/>
    <lineage>
        <taxon>Eukaryota</taxon>
        <taxon>Metazoa</taxon>
        <taxon>Ecdysozoa</taxon>
        <taxon>Nematoda</taxon>
        <taxon>Chromadorea</taxon>
        <taxon>Rhabditida</taxon>
        <taxon>Tylenchina</taxon>
        <taxon>Tylenchomorpha</taxon>
        <taxon>Tylenchoidea</taxon>
        <taxon>Heteroderidae</taxon>
        <taxon>Heteroderinae</taxon>
        <taxon>Heterodera</taxon>
    </lineage>
</organism>
<feature type="region of interest" description="Disordered" evidence="5">
    <location>
        <begin position="14"/>
        <end position="59"/>
    </location>
</feature>
<dbReference type="Pfam" id="PF00150">
    <property type="entry name" value="Cellulase"/>
    <property type="match status" value="1"/>
</dbReference>
<dbReference type="GO" id="GO:0016798">
    <property type="term" value="F:hydrolase activity, acting on glycosyl bonds"/>
    <property type="evidence" value="ECO:0007669"/>
    <property type="project" value="UniProtKB-KW"/>
</dbReference>
<reference evidence="7 8" key="1">
    <citation type="submission" date="2024-10" db="EMBL/GenBank/DDBJ databases">
        <authorList>
            <person name="Kim D."/>
        </authorList>
    </citation>
    <scope>NUCLEOTIDE SEQUENCE [LARGE SCALE GENOMIC DNA]</scope>
    <source>
        <strain evidence="7">BH-2024</strain>
    </source>
</reference>
<evidence type="ECO:0000256" key="1">
    <source>
        <dbReference type="ARBA" id="ARBA00005641"/>
    </source>
</evidence>
<evidence type="ECO:0000313" key="7">
    <source>
        <dbReference type="EMBL" id="KAL3111692.1"/>
    </source>
</evidence>
<proteinExistence type="inferred from homology"/>
<keyword evidence="8" id="KW-1185">Reference proteome</keyword>